<sequence length="228" mass="24132">MSFSFYQHIPGGFVFGSSPGAVTNQARDVPAHNTEQVEPDVEMMLPQETLGEQNSTVASDLDFYMDPLPREMTASPENGVAFQPGAGSAMADEVDGQVATQPPVTPGKHNGMHIELDVDMALPVSPQGASEQSTVQSSSDTQFENFAVIAHDYRASASHPLALPVHNETPTPMTPIVQKGDTTVPHVDFDMNSPPTLTTTAAVTFQSVAGPAIVSSLPQNDDVGIMTI</sequence>
<comment type="caution">
    <text evidence="1">The sequence shown here is derived from an EMBL/GenBank/DDBJ whole genome shotgun (WGS) entry which is preliminary data.</text>
</comment>
<proteinExistence type="predicted"/>
<evidence type="ECO:0000313" key="2">
    <source>
        <dbReference type="Proteomes" id="UP000076154"/>
    </source>
</evidence>
<dbReference type="Proteomes" id="UP000076154">
    <property type="component" value="Unassembled WGS sequence"/>
</dbReference>
<organism evidence="1 2">
    <name type="scientific">Hypsizygus marmoreus</name>
    <name type="common">White beech mushroom</name>
    <name type="synonym">Agaricus marmoreus</name>
    <dbReference type="NCBI Taxonomy" id="39966"/>
    <lineage>
        <taxon>Eukaryota</taxon>
        <taxon>Fungi</taxon>
        <taxon>Dikarya</taxon>
        <taxon>Basidiomycota</taxon>
        <taxon>Agaricomycotina</taxon>
        <taxon>Agaricomycetes</taxon>
        <taxon>Agaricomycetidae</taxon>
        <taxon>Agaricales</taxon>
        <taxon>Tricholomatineae</taxon>
        <taxon>Lyophyllaceae</taxon>
        <taxon>Hypsizygus</taxon>
    </lineage>
</organism>
<accession>A0A369JJA7</accession>
<dbReference type="AlphaFoldDB" id="A0A369JJA7"/>
<name>A0A369JJA7_HYPMA</name>
<keyword evidence="2" id="KW-1185">Reference proteome</keyword>
<protein>
    <submittedName>
        <fullName evidence="1">Uncharacterized protein</fullName>
    </submittedName>
</protein>
<dbReference type="InParanoid" id="A0A369JJA7"/>
<evidence type="ECO:0000313" key="1">
    <source>
        <dbReference type="EMBL" id="RDB18896.1"/>
    </source>
</evidence>
<gene>
    <name evidence="1" type="ORF">Hypma_014531</name>
</gene>
<dbReference type="EMBL" id="LUEZ02000087">
    <property type="protein sequence ID" value="RDB18896.1"/>
    <property type="molecule type" value="Genomic_DNA"/>
</dbReference>
<reference evidence="1" key="1">
    <citation type="submission" date="2018-04" db="EMBL/GenBank/DDBJ databases">
        <title>Whole genome sequencing of Hypsizygus marmoreus.</title>
        <authorList>
            <person name="Choi I.-G."/>
            <person name="Min B."/>
            <person name="Kim J.-G."/>
            <person name="Kim S."/>
            <person name="Oh Y.-L."/>
            <person name="Kong W.-S."/>
            <person name="Park H."/>
            <person name="Jeong J."/>
            <person name="Song E.-S."/>
        </authorList>
    </citation>
    <scope>NUCLEOTIDE SEQUENCE [LARGE SCALE GENOMIC DNA]</scope>
    <source>
        <strain evidence="1">51987-8</strain>
    </source>
</reference>